<reference evidence="2 3" key="1">
    <citation type="submission" date="2017-06" db="EMBL/GenBank/DDBJ databases">
        <title>Comparative genomic analysis of Ambrosia Fusariam Clade fungi.</title>
        <authorList>
            <person name="Stajich J.E."/>
            <person name="Carrillo J."/>
            <person name="Kijimoto T."/>
            <person name="Eskalen A."/>
            <person name="O'Donnell K."/>
            <person name="Kasson M."/>
        </authorList>
    </citation>
    <scope>NUCLEOTIDE SEQUENCE [LARGE SCALE GENOMIC DNA]</scope>
    <source>
        <strain evidence="2">UCR3666</strain>
    </source>
</reference>
<comment type="caution">
    <text evidence="2">The sequence shown here is derived from an EMBL/GenBank/DDBJ whole genome shotgun (WGS) entry which is preliminary data.</text>
</comment>
<organism evidence="2 3">
    <name type="scientific">Fusarium kuroshium</name>
    <dbReference type="NCBI Taxonomy" id="2010991"/>
    <lineage>
        <taxon>Eukaryota</taxon>
        <taxon>Fungi</taxon>
        <taxon>Dikarya</taxon>
        <taxon>Ascomycota</taxon>
        <taxon>Pezizomycotina</taxon>
        <taxon>Sordariomycetes</taxon>
        <taxon>Hypocreomycetidae</taxon>
        <taxon>Hypocreales</taxon>
        <taxon>Nectriaceae</taxon>
        <taxon>Fusarium</taxon>
        <taxon>Fusarium solani species complex</taxon>
    </lineage>
</organism>
<sequence>MANNVVFDWLKQLFETERVTYAKTMHDDVDTEAAMAMYACQMHHPELQSQEQEQKQEQKQEQNSKEEQGKEDVMDIQLKRNRRGWVNERSNAQEGDG</sequence>
<gene>
    <name evidence="2" type="ORF">CDV36_015959</name>
</gene>
<protein>
    <submittedName>
        <fullName evidence="2">Uncharacterized protein</fullName>
    </submittedName>
</protein>
<evidence type="ECO:0000313" key="2">
    <source>
        <dbReference type="EMBL" id="RMI99778.1"/>
    </source>
</evidence>
<feature type="region of interest" description="Disordered" evidence="1">
    <location>
        <begin position="43"/>
        <end position="97"/>
    </location>
</feature>
<name>A0A3M2R3K4_9HYPO</name>
<feature type="compositionally biased region" description="Polar residues" evidence="1">
    <location>
        <begin position="88"/>
        <end position="97"/>
    </location>
</feature>
<accession>A0A3M2R3K4</accession>
<keyword evidence="3" id="KW-1185">Reference proteome</keyword>
<proteinExistence type="predicted"/>
<feature type="compositionally biased region" description="Basic and acidic residues" evidence="1">
    <location>
        <begin position="52"/>
        <end position="73"/>
    </location>
</feature>
<evidence type="ECO:0000256" key="1">
    <source>
        <dbReference type="SAM" id="MobiDB-lite"/>
    </source>
</evidence>
<dbReference type="Proteomes" id="UP000277212">
    <property type="component" value="Unassembled WGS sequence"/>
</dbReference>
<evidence type="ECO:0000313" key="3">
    <source>
        <dbReference type="Proteomes" id="UP000277212"/>
    </source>
</evidence>
<dbReference type="AlphaFoldDB" id="A0A3M2R3K4"/>
<dbReference type="EMBL" id="NKUJ01000716">
    <property type="protein sequence ID" value="RMI99778.1"/>
    <property type="molecule type" value="Genomic_DNA"/>
</dbReference>